<organism evidence="3 4">
    <name type="scientific">Streptomyces noursei</name>
    <name type="common">Streptomyces albulus</name>
    <dbReference type="NCBI Taxonomy" id="1971"/>
    <lineage>
        <taxon>Bacteria</taxon>
        <taxon>Bacillati</taxon>
        <taxon>Actinomycetota</taxon>
        <taxon>Actinomycetes</taxon>
        <taxon>Kitasatosporales</taxon>
        <taxon>Streptomycetaceae</taxon>
        <taxon>Streptomyces</taxon>
    </lineage>
</organism>
<keyword evidence="2" id="KW-0732">Signal</keyword>
<accession>A0A2N8P743</accession>
<evidence type="ECO:0000313" key="4">
    <source>
        <dbReference type="Proteomes" id="UP000236047"/>
    </source>
</evidence>
<dbReference type="Proteomes" id="UP000236047">
    <property type="component" value="Unassembled WGS sequence"/>
</dbReference>
<feature type="region of interest" description="Disordered" evidence="1">
    <location>
        <begin position="95"/>
        <end position="116"/>
    </location>
</feature>
<evidence type="ECO:0000256" key="2">
    <source>
        <dbReference type="SAM" id="SignalP"/>
    </source>
</evidence>
<reference evidence="4" key="1">
    <citation type="submission" date="2015-09" db="EMBL/GenBank/DDBJ databases">
        <authorList>
            <person name="Graham D.E."/>
            <person name="Mahan K.M."/>
            <person name="Klingeman D.M."/>
            <person name="Fida T."/>
            <person name="Giannone R.J."/>
            <person name="Hettich R.L."/>
            <person name="Parry R.J."/>
            <person name="Spain J.C."/>
        </authorList>
    </citation>
    <scope>NUCLEOTIDE SEQUENCE [LARGE SCALE GENOMIC DNA]</scope>
    <source>
        <strain evidence="4">JCM 4701</strain>
    </source>
</reference>
<feature type="chain" id="PRO_5014601601" evidence="2">
    <location>
        <begin position="29"/>
        <end position="116"/>
    </location>
</feature>
<dbReference type="PROSITE" id="PS51318">
    <property type="entry name" value="TAT"/>
    <property type="match status" value="1"/>
</dbReference>
<gene>
    <name evidence="3" type="ORF">AOB60_40075</name>
</gene>
<protein>
    <submittedName>
        <fullName evidence="3">Uncharacterized protein</fullName>
    </submittedName>
</protein>
<comment type="caution">
    <text evidence="3">The sequence shown here is derived from an EMBL/GenBank/DDBJ whole genome shotgun (WGS) entry which is preliminary data.</text>
</comment>
<evidence type="ECO:0000256" key="1">
    <source>
        <dbReference type="SAM" id="MobiDB-lite"/>
    </source>
</evidence>
<dbReference type="AlphaFoldDB" id="A0A2N8P743"/>
<evidence type="ECO:0000313" key="3">
    <source>
        <dbReference type="EMBL" id="PNE36843.1"/>
    </source>
</evidence>
<dbReference type="RefSeq" id="WP_102926991.1">
    <property type="nucleotide sequence ID" value="NZ_LJSN01000005.1"/>
</dbReference>
<keyword evidence="4" id="KW-1185">Reference proteome</keyword>
<proteinExistence type="predicted"/>
<name>A0A2N8P743_STRNR</name>
<feature type="compositionally biased region" description="Basic and acidic residues" evidence="1">
    <location>
        <begin position="100"/>
        <end position="109"/>
    </location>
</feature>
<dbReference type="InterPro" id="IPR006311">
    <property type="entry name" value="TAT_signal"/>
</dbReference>
<sequence>MRRLRRTLATAAGSAALALALPTASAHAATGYFSYVYEAPGGGARPGFLVAPPSGKCVTLPEAIQEYLPPAHSPRNHTASTATVFTGPDCTGAHFTLRPEGGHGSERLKLRSVRFS</sequence>
<feature type="signal peptide" evidence="2">
    <location>
        <begin position="1"/>
        <end position="28"/>
    </location>
</feature>
<dbReference type="EMBL" id="LJSN01000005">
    <property type="protein sequence ID" value="PNE36843.1"/>
    <property type="molecule type" value="Genomic_DNA"/>
</dbReference>